<evidence type="ECO:0000313" key="1">
    <source>
        <dbReference type="EMBL" id="MCK8785087.1"/>
    </source>
</evidence>
<comment type="caution">
    <text evidence="1">The sequence shown here is derived from an EMBL/GenBank/DDBJ whole genome shotgun (WGS) entry which is preliminary data.</text>
</comment>
<dbReference type="AlphaFoldDB" id="A0A9X1YAG3"/>
<sequence>MAPDIFAAGEVIYAGFSQYALWTLMIRKGLITREEAVDALGTTIEMMEGHREAAPSPDHAAALDQAQMRTESLIRALQDMPP</sequence>
<organism evidence="1 2">
    <name type="scientific">Roseomonas acroporae</name>
    <dbReference type="NCBI Taxonomy" id="2937791"/>
    <lineage>
        <taxon>Bacteria</taxon>
        <taxon>Pseudomonadati</taxon>
        <taxon>Pseudomonadota</taxon>
        <taxon>Alphaproteobacteria</taxon>
        <taxon>Acetobacterales</taxon>
        <taxon>Roseomonadaceae</taxon>
        <taxon>Roseomonas</taxon>
    </lineage>
</organism>
<reference evidence="1" key="1">
    <citation type="submission" date="2022-04" db="EMBL/GenBank/DDBJ databases">
        <title>Roseomonas acroporae sp. nov., isolated from coral Acropora digitifera.</title>
        <authorList>
            <person name="Sun H."/>
        </authorList>
    </citation>
    <scope>NUCLEOTIDE SEQUENCE</scope>
    <source>
        <strain evidence="1">NAR14</strain>
    </source>
</reference>
<proteinExistence type="predicted"/>
<protein>
    <submittedName>
        <fullName evidence="1">Uncharacterized protein</fullName>
    </submittedName>
</protein>
<keyword evidence="2" id="KW-1185">Reference proteome</keyword>
<gene>
    <name evidence="1" type="ORF">M0638_11900</name>
</gene>
<dbReference type="EMBL" id="JALPRX010000049">
    <property type="protein sequence ID" value="MCK8785087.1"/>
    <property type="molecule type" value="Genomic_DNA"/>
</dbReference>
<name>A0A9X1YAG3_9PROT</name>
<dbReference type="RefSeq" id="WP_248667207.1">
    <property type="nucleotide sequence ID" value="NZ_JALPRX010000049.1"/>
</dbReference>
<evidence type="ECO:0000313" key="2">
    <source>
        <dbReference type="Proteomes" id="UP001139516"/>
    </source>
</evidence>
<dbReference type="Proteomes" id="UP001139516">
    <property type="component" value="Unassembled WGS sequence"/>
</dbReference>
<accession>A0A9X1YAG3</accession>